<evidence type="ECO:0000313" key="4">
    <source>
        <dbReference type="Proteomes" id="UP001642360"/>
    </source>
</evidence>
<dbReference type="AlphaFoldDB" id="A0ABC8V0U4"/>
<feature type="transmembrane region" description="Helical" evidence="1">
    <location>
        <begin position="382"/>
        <end position="401"/>
    </location>
</feature>
<dbReference type="InterPro" id="IPR036392">
    <property type="entry name" value="PLAT/LH2_dom_sf"/>
</dbReference>
<dbReference type="InterPro" id="IPR056657">
    <property type="entry name" value="DUF7755"/>
</dbReference>
<dbReference type="PANTHER" id="PTHR36330:SF2">
    <property type="entry name" value="LIPASE_LIPOOXYGENASE, PLAT_LH2 FAMILY PROTEIN"/>
    <property type="match status" value="1"/>
</dbReference>
<feature type="domain" description="DUF7755" evidence="2">
    <location>
        <begin position="90"/>
        <end position="237"/>
    </location>
</feature>
<evidence type="ECO:0000256" key="1">
    <source>
        <dbReference type="SAM" id="Phobius"/>
    </source>
</evidence>
<dbReference type="EMBL" id="CAUOFW020009725">
    <property type="protein sequence ID" value="CAK9186950.1"/>
    <property type="molecule type" value="Genomic_DNA"/>
</dbReference>
<dbReference type="Pfam" id="PF24938">
    <property type="entry name" value="DUF7755"/>
    <property type="match status" value="1"/>
</dbReference>
<name>A0ABC8V0U4_9AQUA</name>
<proteinExistence type="predicted"/>
<feature type="transmembrane region" description="Helical" evidence="1">
    <location>
        <begin position="279"/>
        <end position="297"/>
    </location>
</feature>
<gene>
    <name evidence="3" type="ORF">ILEXP_LOCUS57455</name>
</gene>
<keyword evidence="1" id="KW-0812">Transmembrane</keyword>
<evidence type="ECO:0000259" key="2">
    <source>
        <dbReference type="Pfam" id="PF24938"/>
    </source>
</evidence>
<feature type="transmembrane region" description="Helical" evidence="1">
    <location>
        <begin position="303"/>
        <end position="320"/>
    </location>
</feature>
<dbReference type="Proteomes" id="UP001642360">
    <property type="component" value="Unassembled WGS sequence"/>
</dbReference>
<keyword evidence="1" id="KW-0472">Membrane</keyword>
<protein>
    <recommendedName>
        <fullName evidence="2">DUF7755 domain-containing protein</fullName>
    </recommendedName>
</protein>
<organism evidence="3 4">
    <name type="scientific">Ilex paraguariensis</name>
    <name type="common">yerba mate</name>
    <dbReference type="NCBI Taxonomy" id="185542"/>
    <lineage>
        <taxon>Eukaryota</taxon>
        <taxon>Viridiplantae</taxon>
        <taxon>Streptophyta</taxon>
        <taxon>Embryophyta</taxon>
        <taxon>Tracheophyta</taxon>
        <taxon>Spermatophyta</taxon>
        <taxon>Magnoliopsida</taxon>
        <taxon>eudicotyledons</taxon>
        <taxon>Gunneridae</taxon>
        <taxon>Pentapetalae</taxon>
        <taxon>asterids</taxon>
        <taxon>campanulids</taxon>
        <taxon>Aquifoliales</taxon>
        <taxon>Aquifoliaceae</taxon>
        <taxon>Ilex</taxon>
    </lineage>
</organism>
<keyword evidence="4" id="KW-1185">Reference proteome</keyword>
<reference evidence="3 4" key="1">
    <citation type="submission" date="2024-02" db="EMBL/GenBank/DDBJ databases">
        <authorList>
            <person name="Vignale AGUSTIN F."/>
            <person name="Sosa J E."/>
            <person name="Modenutti C."/>
        </authorList>
    </citation>
    <scope>NUCLEOTIDE SEQUENCE [LARGE SCALE GENOMIC DNA]</scope>
</reference>
<feature type="transmembrane region" description="Helical" evidence="1">
    <location>
        <begin position="352"/>
        <end position="370"/>
    </location>
</feature>
<keyword evidence="1" id="KW-1133">Transmembrane helix</keyword>
<accession>A0ABC8V0U4</accession>
<dbReference type="SUPFAM" id="SSF49723">
    <property type="entry name" value="Lipase/lipooxygenase domain (PLAT/LH2 domain)"/>
    <property type="match status" value="1"/>
</dbReference>
<dbReference type="Gene3D" id="2.60.60.20">
    <property type="entry name" value="PLAT/LH2 domain"/>
    <property type="match status" value="1"/>
</dbReference>
<comment type="caution">
    <text evidence="3">The sequence shown here is derived from an EMBL/GenBank/DDBJ whole genome shotgun (WGS) entry which is preliminary data.</text>
</comment>
<evidence type="ECO:0000313" key="3">
    <source>
        <dbReference type="EMBL" id="CAK9186950.1"/>
    </source>
</evidence>
<dbReference type="PANTHER" id="PTHR36330">
    <property type="entry name" value="LIPASE/LIPOOXYGENASE, PLAT/LH2 FAMILY PROTEIN"/>
    <property type="match status" value="1"/>
</dbReference>
<sequence>MESLSVKHLIATAHYTFPIRYPVKPIHTSRVYTQIWHFRFVLYSKRSDFQDFQGYAKPSRLLPPTDVRVCPDSSLEKVVASFKCTGSETLYKVMFKTSSTYGSGLSDTKAGVQLCLIDENGDSILQRIPAISMKENIVSDDKALSEVLHFQRGSVDDFTFEGPKLGKIEALWVSLESGQWRLGDVSLTVISKCQPLSDENDKKGVQCICCQYDFEIEDMLLGEKSDISMAELRPSQVSEFSGDSFALLGRKTSQPGSFRSYNISNEESMKEYVALKFSLLFYDAILILSGLLIASLLAGDNAALAFLTGGVGGFLYLLLLQRSVDGLPAAESISKNGTGIFDQIFGVFKSRLSGLVVLFAFAAISVKYYGGDNAKMLAPKEIMFGMMGFLMCKVSAVLAAFKPMPMGLKDNK</sequence>